<organism evidence="6 7">
    <name type="scientific">Brachybacterium alimentarium</name>
    <dbReference type="NCBI Taxonomy" id="47845"/>
    <lineage>
        <taxon>Bacteria</taxon>
        <taxon>Bacillati</taxon>
        <taxon>Actinomycetota</taxon>
        <taxon>Actinomycetes</taxon>
        <taxon>Micrococcales</taxon>
        <taxon>Dermabacteraceae</taxon>
        <taxon>Brachybacterium</taxon>
    </lineage>
</organism>
<evidence type="ECO:0000259" key="5">
    <source>
        <dbReference type="PROSITE" id="PS51000"/>
    </source>
</evidence>
<dbReference type="Proteomes" id="UP000218598">
    <property type="component" value="Unassembled WGS sequence"/>
</dbReference>
<dbReference type="PROSITE" id="PS00894">
    <property type="entry name" value="HTH_DEOR_1"/>
    <property type="match status" value="1"/>
</dbReference>
<dbReference type="EMBL" id="NRGR01000005">
    <property type="protein sequence ID" value="PCC40757.1"/>
    <property type="molecule type" value="Genomic_DNA"/>
</dbReference>
<gene>
    <name evidence="6" type="ORF">CIK66_03045</name>
</gene>
<keyword evidence="7" id="KW-1185">Reference proteome</keyword>
<dbReference type="InterPro" id="IPR018356">
    <property type="entry name" value="Tscrpt_reg_HTH_DeoR_CS"/>
</dbReference>
<evidence type="ECO:0000313" key="7">
    <source>
        <dbReference type="Proteomes" id="UP000218598"/>
    </source>
</evidence>
<dbReference type="SMART" id="SM00420">
    <property type="entry name" value="HTH_DEOR"/>
    <property type="match status" value="1"/>
</dbReference>
<feature type="region of interest" description="Disordered" evidence="4">
    <location>
        <begin position="1"/>
        <end position="22"/>
    </location>
</feature>
<evidence type="ECO:0000313" key="6">
    <source>
        <dbReference type="EMBL" id="PCC40757.1"/>
    </source>
</evidence>
<comment type="caution">
    <text evidence="6">The sequence shown here is derived from an EMBL/GenBank/DDBJ whole genome shotgun (WGS) entry which is preliminary data.</text>
</comment>
<dbReference type="SUPFAM" id="SSF100950">
    <property type="entry name" value="NagB/RpiA/CoA transferase-like"/>
    <property type="match status" value="1"/>
</dbReference>
<dbReference type="Pfam" id="PF08220">
    <property type="entry name" value="HTH_DeoR"/>
    <property type="match status" value="1"/>
</dbReference>
<dbReference type="InterPro" id="IPR014036">
    <property type="entry name" value="DeoR-like_C"/>
</dbReference>
<dbReference type="SUPFAM" id="SSF46785">
    <property type="entry name" value="Winged helix' DNA-binding domain"/>
    <property type="match status" value="1"/>
</dbReference>
<evidence type="ECO:0000256" key="1">
    <source>
        <dbReference type="ARBA" id="ARBA00023015"/>
    </source>
</evidence>
<dbReference type="PANTHER" id="PTHR30363">
    <property type="entry name" value="HTH-TYPE TRANSCRIPTIONAL REGULATOR SRLR-RELATED"/>
    <property type="match status" value="1"/>
</dbReference>
<dbReference type="GO" id="GO:0003700">
    <property type="term" value="F:DNA-binding transcription factor activity"/>
    <property type="evidence" value="ECO:0007669"/>
    <property type="project" value="InterPro"/>
</dbReference>
<keyword evidence="3" id="KW-0804">Transcription</keyword>
<accession>A0A2A3YN64</accession>
<dbReference type="GO" id="GO:0003677">
    <property type="term" value="F:DNA binding"/>
    <property type="evidence" value="ECO:0007669"/>
    <property type="project" value="UniProtKB-KW"/>
</dbReference>
<dbReference type="InterPro" id="IPR036390">
    <property type="entry name" value="WH_DNA-bd_sf"/>
</dbReference>
<keyword evidence="2" id="KW-0238">DNA-binding</keyword>
<dbReference type="PRINTS" id="PR00037">
    <property type="entry name" value="HTHLACR"/>
</dbReference>
<sequence>MKSVPESAPGDPGPRGARGRRHRQDLVLDLVIDAGHVSVDDLVSSLRISPATARRDLDALADQQLVIRTHGGASANPDASSLPMRYRAARHAGAKEAIARRAVGLVDPGSVIGLNGGTTTTALAQELAARASFREAERPTVLVTNAINIAQELAVRKHLQLVVTGGVVRESSFELVGSWGEQLLAQIRIDTLFLGVNAVSARDGAVTHDESEASISARLMERSTRVVVVADAEKIGASAFARITPASGIHDLVTDSAADPAALEALRESGVRIHLADLDPVHQEAEQA</sequence>
<name>A0A2A3YN64_9MICO</name>
<dbReference type="PANTHER" id="PTHR30363:SF44">
    <property type="entry name" value="AGA OPERON TRANSCRIPTIONAL REPRESSOR-RELATED"/>
    <property type="match status" value="1"/>
</dbReference>
<dbReference type="AlphaFoldDB" id="A0A2A3YN64"/>
<dbReference type="RefSeq" id="WP_096196501.1">
    <property type="nucleotide sequence ID" value="NZ_JBQCXU010000203.1"/>
</dbReference>
<protein>
    <submittedName>
        <fullName evidence="6">Alkaline phosphatase</fullName>
    </submittedName>
</protein>
<dbReference type="InterPro" id="IPR037171">
    <property type="entry name" value="NagB/RpiA_transferase-like"/>
</dbReference>
<dbReference type="Pfam" id="PF00455">
    <property type="entry name" value="DeoRC"/>
    <property type="match status" value="1"/>
</dbReference>
<evidence type="ECO:0000256" key="3">
    <source>
        <dbReference type="ARBA" id="ARBA00023163"/>
    </source>
</evidence>
<evidence type="ECO:0000256" key="2">
    <source>
        <dbReference type="ARBA" id="ARBA00023125"/>
    </source>
</evidence>
<feature type="domain" description="HTH deoR-type" evidence="5">
    <location>
        <begin position="20"/>
        <end position="75"/>
    </location>
</feature>
<evidence type="ECO:0000256" key="4">
    <source>
        <dbReference type="SAM" id="MobiDB-lite"/>
    </source>
</evidence>
<dbReference type="SMART" id="SM01134">
    <property type="entry name" value="DeoRC"/>
    <property type="match status" value="1"/>
</dbReference>
<dbReference type="OrthoDB" id="7688673at2"/>
<dbReference type="Gene3D" id="3.40.50.1360">
    <property type="match status" value="1"/>
</dbReference>
<dbReference type="PROSITE" id="PS51000">
    <property type="entry name" value="HTH_DEOR_2"/>
    <property type="match status" value="1"/>
</dbReference>
<proteinExistence type="predicted"/>
<dbReference type="InterPro" id="IPR001034">
    <property type="entry name" value="DeoR_HTH"/>
</dbReference>
<reference evidence="6 7" key="1">
    <citation type="journal article" date="2017" name="Elife">
        <title>Extensive horizontal gene transfer in cheese-associated bacteria.</title>
        <authorList>
            <person name="Bonham K.S."/>
            <person name="Wolfe B.E."/>
            <person name="Dutton R.J."/>
        </authorList>
    </citation>
    <scope>NUCLEOTIDE SEQUENCE [LARGE SCALE GENOMIC DNA]</scope>
    <source>
        <strain evidence="6 7">341_9</strain>
    </source>
</reference>
<dbReference type="InterPro" id="IPR050313">
    <property type="entry name" value="Carb_Metab_HTH_regulators"/>
</dbReference>
<keyword evidence="1" id="KW-0805">Transcription regulation</keyword>